<dbReference type="RefSeq" id="WP_206254659.1">
    <property type="nucleotide sequence ID" value="NZ_CP071060.1"/>
</dbReference>
<keyword evidence="1" id="KW-0472">Membrane</keyword>
<evidence type="ECO:0000256" key="1">
    <source>
        <dbReference type="SAM" id="Phobius"/>
    </source>
</evidence>
<evidence type="ECO:0000313" key="2">
    <source>
        <dbReference type="EMBL" id="QSI77115.1"/>
    </source>
</evidence>
<dbReference type="Proteomes" id="UP000663570">
    <property type="component" value="Chromosome"/>
</dbReference>
<gene>
    <name evidence="2" type="ORF">JY500_00240</name>
</gene>
<reference evidence="2 3" key="1">
    <citation type="submission" date="2021-02" db="EMBL/GenBank/DDBJ databases">
        <title>Niveibacterium changnyeongensis HC41.</title>
        <authorList>
            <person name="Kang M."/>
        </authorList>
    </citation>
    <scope>NUCLEOTIDE SEQUENCE [LARGE SCALE GENOMIC DNA]</scope>
    <source>
        <strain evidence="2 3">HC41</strain>
    </source>
</reference>
<feature type="transmembrane region" description="Helical" evidence="1">
    <location>
        <begin position="44"/>
        <end position="66"/>
    </location>
</feature>
<organism evidence="2 3">
    <name type="scientific">Niveibacterium microcysteis</name>
    <dbReference type="NCBI Taxonomy" id="2811415"/>
    <lineage>
        <taxon>Bacteria</taxon>
        <taxon>Pseudomonadati</taxon>
        <taxon>Pseudomonadota</taxon>
        <taxon>Betaproteobacteria</taxon>
        <taxon>Rhodocyclales</taxon>
        <taxon>Rhodocyclaceae</taxon>
        <taxon>Niveibacterium</taxon>
    </lineage>
</organism>
<keyword evidence="1" id="KW-1133">Transmembrane helix</keyword>
<name>A0ABX7M5U9_9RHOO</name>
<evidence type="ECO:0000313" key="3">
    <source>
        <dbReference type="Proteomes" id="UP000663570"/>
    </source>
</evidence>
<keyword evidence="3" id="KW-1185">Reference proteome</keyword>
<keyword evidence="1" id="KW-0812">Transmembrane</keyword>
<dbReference type="EMBL" id="CP071060">
    <property type="protein sequence ID" value="QSI77115.1"/>
    <property type="molecule type" value="Genomic_DNA"/>
</dbReference>
<feature type="transmembrane region" description="Helical" evidence="1">
    <location>
        <begin position="12"/>
        <end position="32"/>
    </location>
</feature>
<protein>
    <submittedName>
        <fullName evidence="2">Uncharacterized protein</fullName>
    </submittedName>
</protein>
<feature type="transmembrane region" description="Helical" evidence="1">
    <location>
        <begin position="78"/>
        <end position="102"/>
    </location>
</feature>
<accession>A0ABX7M5U9</accession>
<proteinExistence type="predicted"/>
<sequence>MQSTKRETVLALNLIFGLTLIGWPFMATFSLTLFEGSGAVNDNYLVLMLVCVWLYPLTYIVALAWSRMSLNHSRTRRRAVRIALLPGLNLMAAVGLTIAVWLHCGGEFAC</sequence>